<evidence type="ECO:0000313" key="2">
    <source>
        <dbReference type="Proteomes" id="UP001493153"/>
    </source>
</evidence>
<protein>
    <submittedName>
        <fullName evidence="1">Phage tail assembly protein</fullName>
    </submittedName>
</protein>
<reference evidence="1 2" key="1">
    <citation type="submission" date="2020-09" db="EMBL/GenBank/DDBJ databases">
        <title>Genome sequences of Mycetohabitans spp.</title>
        <authorList>
            <person name="Carter M.E."/>
            <person name="Carpenter S.C.D."/>
            <person name="Bogdanove A.J."/>
        </authorList>
    </citation>
    <scope>NUCLEOTIDE SEQUENCE [LARGE SCALE GENOMIC DNA]</scope>
    <source>
        <strain evidence="1 2">B12</strain>
    </source>
</reference>
<dbReference type="Proteomes" id="UP001493153">
    <property type="component" value="Chromosome"/>
</dbReference>
<evidence type="ECO:0000313" key="1">
    <source>
        <dbReference type="EMBL" id="WXK39647.1"/>
    </source>
</evidence>
<dbReference type="InterPro" id="IPR019289">
    <property type="entry name" value="Phage_tail_E/E"/>
</dbReference>
<proteinExistence type="predicted"/>
<gene>
    <name evidence="1" type="ORF">IHE29_10390</name>
</gene>
<dbReference type="EMBL" id="CP062176">
    <property type="protein sequence ID" value="WXK39647.1"/>
    <property type="molecule type" value="Genomic_DNA"/>
</dbReference>
<organism evidence="1 2">
    <name type="scientific">Mycetohabitans rhizoxinica</name>
    <dbReference type="NCBI Taxonomy" id="412963"/>
    <lineage>
        <taxon>Bacteria</taxon>
        <taxon>Pseudomonadati</taxon>
        <taxon>Pseudomonadota</taxon>
        <taxon>Betaproteobacteria</taxon>
        <taxon>Burkholderiales</taxon>
        <taxon>Burkholderiaceae</taxon>
        <taxon>Mycetohabitans</taxon>
    </lineage>
</organism>
<accession>A0ABZ2PX59</accession>
<dbReference type="RefSeq" id="WP_338860944.1">
    <property type="nucleotide sequence ID" value="NZ_CP062171.1"/>
</dbReference>
<name>A0ABZ2PX59_9BURK</name>
<dbReference type="Pfam" id="PF10109">
    <property type="entry name" value="Phage_TAC_7"/>
    <property type="match status" value="1"/>
</dbReference>
<sequence length="123" mass="13142">MTQIDTTNTETNTTKLETNNTELEASAQNTHTFDTPILRGEQSITQVTLHKPTAGALRGTALTALVNLDVDALRKVLPRISTPTLTEMDVVNMDPADLVALGGMFAGFLMPKALKASMESPSA</sequence>
<keyword evidence="2" id="KW-1185">Reference proteome</keyword>